<keyword evidence="3" id="KW-0285">Flavoprotein</keyword>
<protein>
    <submittedName>
        <fullName evidence="8">Acyl-CoA dehydrogenase</fullName>
    </submittedName>
</protein>
<dbReference type="InterPro" id="IPR036250">
    <property type="entry name" value="AcylCo_DH-like_C"/>
</dbReference>
<organism evidence="8 9">
    <name type="scientific">Paraconexibacter algicola</name>
    <dbReference type="NCBI Taxonomy" id="2133960"/>
    <lineage>
        <taxon>Bacteria</taxon>
        <taxon>Bacillati</taxon>
        <taxon>Actinomycetota</taxon>
        <taxon>Thermoleophilia</taxon>
        <taxon>Solirubrobacterales</taxon>
        <taxon>Paraconexibacteraceae</taxon>
        <taxon>Paraconexibacter</taxon>
    </lineage>
</organism>
<dbReference type="InterPro" id="IPR037069">
    <property type="entry name" value="AcylCoA_DH/ox_N_sf"/>
</dbReference>
<comment type="similarity">
    <text evidence="2">Belongs to the acyl-CoA dehydrogenase family.</text>
</comment>
<dbReference type="EMBL" id="PYYB01000001">
    <property type="protein sequence ID" value="PTL59530.1"/>
    <property type="molecule type" value="Genomic_DNA"/>
</dbReference>
<sequence>MRYGPGMDLSYSDEQQFLREAVRGVVDRELALPRVREQVLDPDLPDVDHRTAHDVAVAQGWTGIGVPEEAGGQGGGLLELSILAEELGRGAVPADGLYATILAALALHEADGDADLLAALAGGERTGALLVGGDRPTDVAGAATCVLGAPLADVLVAPDGHVHEASATTVTPRPLADRTRALGDVAGVDAGATSTGLAAHAAVLVAADALGAAQRLLDLTVAYVTDRVQFGVPVGSFQAVKHTAADMLTAIEGTRVVVQYAAWAVGEDEPGAATDAWVAKTRAARSAAFVADKALFLHGAVGYTWEHDLQLLFKRAKSDGPLFGDAGTYDDRIADALPLT</sequence>
<feature type="domain" description="Acyl-CoA dehydrogenase/oxidase N-terminal" evidence="7">
    <location>
        <begin position="12"/>
        <end position="98"/>
    </location>
</feature>
<evidence type="ECO:0000256" key="3">
    <source>
        <dbReference type="ARBA" id="ARBA00022630"/>
    </source>
</evidence>
<feature type="domain" description="Acyl-CoA dehydrogenase/oxidase C-terminal" evidence="6">
    <location>
        <begin position="199"/>
        <end position="330"/>
    </location>
</feature>
<dbReference type="SUPFAM" id="SSF56645">
    <property type="entry name" value="Acyl-CoA dehydrogenase NM domain-like"/>
    <property type="match status" value="1"/>
</dbReference>
<evidence type="ECO:0000256" key="5">
    <source>
        <dbReference type="ARBA" id="ARBA00023002"/>
    </source>
</evidence>
<dbReference type="Gene3D" id="1.20.140.10">
    <property type="entry name" value="Butyryl-CoA Dehydrogenase, subunit A, domain 3"/>
    <property type="match status" value="1"/>
</dbReference>
<dbReference type="Gene3D" id="1.10.540.10">
    <property type="entry name" value="Acyl-CoA dehydrogenase/oxidase, N-terminal domain"/>
    <property type="match status" value="1"/>
</dbReference>
<dbReference type="PANTHER" id="PTHR43884">
    <property type="entry name" value="ACYL-COA DEHYDROGENASE"/>
    <property type="match status" value="1"/>
</dbReference>
<dbReference type="Pfam" id="PF02771">
    <property type="entry name" value="Acyl-CoA_dh_N"/>
    <property type="match status" value="1"/>
</dbReference>
<dbReference type="PANTHER" id="PTHR43884:SF20">
    <property type="entry name" value="ACYL-COA DEHYDROGENASE FADE28"/>
    <property type="match status" value="1"/>
</dbReference>
<comment type="cofactor">
    <cofactor evidence="1">
        <name>FAD</name>
        <dbReference type="ChEBI" id="CHEBI:57692"/>
    </cofactor>
</comment>
<evidence type="ECO:0000313" key="8">
    <source>
        <dbReference type="EMBL" id="PTL59530.1"/>
    </source>
</evidence>
<dbReference type="GO" id="GO:0050660">
    <property type="term" value="F:flavin adenine dinucleotide binding"/>
    <property type="evidence" value="ECO:0007669"/>
    <property type="project" value="InterPro"/>
</dbReference>
<proteinExistence type="inferred from homology"/>
<dbReference type="InterPro" id="IPR009075">
    <property type="entry name" value="AcylCo_DH/oxidase_C"/>
</dbReference>
<evidence type="ECO:0000259" key="6">
    <source>
        <dbReference type="Pfam" id="PF00441"/>
    </source>
</evidence>
<name>A0A2T4UJW8_9ACTN</name>
<dbReference type="GO" id="GO:0003995">
    <property type="term" value="F:acyl-CoA dehydrogenase activity"/>
    <property type="evidence" value="ECO:0007669"/>
    <property type="project" value="TreeGrafter"/>
</dbReference>
<comment type="caution">
    <text evidence="8">The sequence shown here is derived from an EMBL/GenBank/DDBJ whole genome shotgun (WGS) entry which is preliminary data.</text>
</comment>
<evidence type="ECO:0000313" key="9">
    <source>
        <dbReference type="Proteomes" id="UP000240739"/>
    </source>
</evidence>
<gene>
    <name evidence="8" type="ORF">C7Y72_07645</name>
</gene>
<dbReference type="Pfam" id="PF00441">
    <property type="entry name" value="Acyl-CoA_dh_1"/>
    <property type="match status" value="1"/>
</dbReference>
<evidence type="ECO:0000259" key="7">
    <source>
        <dbReference type="Pfam" id="PF02771"/>
    </source>
</evidence>
<dbReference type="AlphaFoldDB" id="A0A2T4UJW8"/>
<keyword evidence="5" id="KW-0560">Oxidoreductase</keyword>
<dbReference type="SUPFAM" id="SSF47203">
    <property type="entry name" value="Acyl-CoA dehydrogenase C-terminal domain-like"/>
    <property type="match status" value="1"/>
</dbReference>
<keyword evidence="9" id="KW-1185">Reference proteome</keyword>
<dbReference type="InterPro" id="IPR009100">
    <property type="entry name" value="AcylCoA_DH/oxidase_NM_dom_sf"/>
</dbReference>
<accession>A0A2T4UJW8</accession>
<evidence type="ECO:0000256" key="4">
    <source>
        <dbReference type="ARBA" id="ARBA00022827"/>
    </source>
</evidence>
<dbReference type="InterPro" id="IPR013786">
    <property type="entry name" value="AcylCoA_DH/ox_N"/>
</dbReference>
<evidence type="ECO:0000256" key="1">
    <source>
        <dbReference type="ARBA" id="ARBA00001974"/>
    </source>
</evidence>
<evidence type="ECO:0000256" key="2">
    <source>
        <dbReference type="ARBA" id="ARBA00009347"/>
    </source>
</evidence>
<reference evidence="8 9" key="1">
    <citation type="submission" date="2018-03" db="EMBL/GenBank/DDBJ databases">
        <title>Aquarubrobacter algicola gen. nov., sp. nov., a novel actinobacterium isolated from shallow eutrophic lake during the end of cyanobacterial harmful algal blooms.</title>
        <authorList>
            <person name="Chun S.J."/>
        </authorList>
    </citation>
    <scope>NUCLEOTIDE SEQUENCE [LARGE SCALE GENOMIC DNA]</scope>
    <source>
        <strain evidence="8 9">Seoho-28</strain>
    </source>
</reference>
<keyword evidence="4" id="KW-0274">FAD</keyword>
<dbReference type="Proteomes" id="UP000240739">
    <property type="component" value="Unassembled WGS sequence"/>
</dbReference>